<accession>A0A7K0FYU5</accession>
<dbReference type="RefSeq" id="WP_154280790.1">
    <property type="nucleotide sequence ID" value="NZ_JBHUJQ010000001.1"/>
</dbReference>
<feature type="transmembrane region" description="Helical" evidence="1">
    <location>
        <begin position="50"/>
        <end position="74"/>
    </location>
</feature>
<name>A0A7K0FYU5_9SPHI</name>
<gene>
    <name evidence="2" type="ORF">GJU39_10655</name>
</gene>
<evidence type="ECO:0000313" key="2">
    <source>
        <dbReference type="EMBL" id="MRX76552.1"/>
    </source>
</evidence>
<feature type="transmembrane region" description="Helical" evidence="1">
    <location>
        <begin position="12"/>
        <end position="30"/>
    </location>
</feature>
<evidence type="ECO:0000313" key="3">
    <source>
        <dbReference type="Proteomes" id="UP000487757"/>
    </source>
</evidence>
<organism evidence="2 3">
    <name type="scientific">Pedobacter petrophilus</name>
    <dbReference type="NCBI Taxonomy" id="1908241"/>
    <lineage>
        <taxon>Bacteria</taxon>
        <taxon>Pseudomonadati</taxon>
        <taxon>Bacteroidota</taxon>
        <taxon>Sphingobacteriia</taxon>
        <taxon>Sphingobacteriales</taxon>
        <taxon>Sphingobacteriaceae</taxon>
        <taxon>Pedobacter</taxon>
    </lineage>
</organism>
<comment type="caution">
    <text evidence="2">The sequence shown here is derived from an EMBL/GenBank/DDBJ whole genome shotgun (WGS) entry which is preliminary data.</text>
</comment>
<dbReference type="AlphaFoldDB" id="A0A7K0FYU5"/>
<keyword evidence="3" id="KW-1185">Reference proteome</keyword>
<feature type="transmembrane region" description="Helical" evidence="1">
    <location>
        <begin position="83"/>
        <end position="101"/>
    </location>
</feature>
<keyword evidence="1" id="KW-0812">Transmembrane</keyword>
<sequence length="102" mass="11967">MEKKPLYIQILIRLAFLILPIVALYFLVVFNYNPHEHDVNGEHRHTMGPMFGFVIFSSIIAGIWLIAIIIELIYKHFNTDKRVAYWLIFLVLMASLGILFFI</sequence>
<evidence type="ECO:0000256" key="1">
    <source>
        <dbReference type="SAM" id="Phobius"/>
    </source>
</evidence>
<dbReference type="EMBL" id="WKKH01000013">
    <property type="protein sequence ID" value="MRX76552.1"/>
    <property type="molecule type" value="Genomic_DNA"/>
</dbReference>
<proteinExistence type="predicted"/>
<dbReference type="Proteomes" id="UP000487757">
    <property type="component" value="Unassembled WGS sequence"/>
</dbReference>
<reference evidence="2 3" key="1">
    <citation type="submission" date="2019-11" db="EMBL/GenBank/DDBJ databases">
        <title>Pedobacter petrophilus genome.</title>
        <authorList>
            <person name="Feldbauer M.J."/>
            <person name="Newman J.D."/>
        </authorList>
    </citation>
    <scope>NUCLEOTIDE SEQUENCE [LARGE SCALE GENOMIC DNA]</scope>
    <source>
        <strain evidence="2 3">LMG 29686</strain>
    </source>
</reference>
<keyword evidence="1" id="KW-1133">Transmembrane helix</keyword>
<keyword evidence="1" id="KW-0472">Membrane</keyword>
<protein>
    <submittedName>
        <fullName evidence="2">Uncharacterized protein</fullName>
    </submittedName>
</protein>
<dbReference type="OrthoDB" id="1364661at2"/>